<evidence type="ECO:0000256" key="6">
    <source>
        <dbReference type="SAM" id="Phobius"/>
    </source>
</evidence>
<comment type="subcellular location">
    <subcellularLocation>
        <location evidence="1">Cell membrane</location>
        <topology evidence="1">Multi-pass membrane protein</topology>
    </subcellularLocation>
</comment>
<feature type="transmembrane region" description="Helical" evidence="6">
    <location>
        <begin position="12"/>
        <end position="34"/>
    </location>
</feature>
<feature type="transmembrane region" description="Helical" evidence="6">
    <location>
        <begin position="160"/>
        <end position="180"/>
    </location>
</feature>
<feature type="transmembrane region" description="Helical" evidence="6">
    <location>
        <begin position="46"/>
        <end position="66"/>
    </location>
</feature>
<keyword evidence="2 6" id="KW-0812">Transmembrane</keyword>
<dbReference type="Gene3D" id="1.20.1250.20">
    <property type="entry name" value="MFS general substrate transporter like domains"/>
    <property type="match status" value="2"/>
</dbReference>
<dbReference type="InterPro" id="IPR011701">
    <property type="entry name" value="MFS"/>
</dbReference>
<evidence type="ECO:0000256" key="1">
    <source>
        <dbReference type="ARBA" id="ARBA00004651"/>
    </source>
</evidence>
<evidence type="ECO:0000259" key="7">
    <source>
        <dbReference type="PROSITE" id="PS50850"/>
    </source>
</evidence>
<feature type="transmembrane region" description="Helical" evidence="6">
    <location>
        <begin position="324"/>
        <end position="350"/>
    </location>
</feature>
<evidence type="ECO:0000313" key="8">
    <source>
        <dbReference type="EMBL" id="NYG37781.1"/>
    </source>
</evidence>
<dbReference type="SUPFAM" id="SSF103473">
    <property type="entry name" value="MFS general substrate transporter"/>
    <property type="match status" value="1"/>
</dbReference>
<evidence type="ECO:0000256" key="2">
    <source>
        <dbReference type="ARBA" id="ARBA00022692"/>
    </source>
</evidence>
<dbReference type="InterPro" id="IPR020846">
    <property type="entry name" value="MFS_dom"/>
</dbReference>
<organism evidence="8 9">
    <name type="scientific">Janibacter alkaliphilus</name>
    <dbReference type="NCBI Taxonomy" id="1069963"/>
    <lineage>
        <taxon>Bacteria</taxon>
        <taxon>Bacillati</taxon>
        <taxon>Actinomycetota</taxon>
        <taxon>Actinomycetes</taxon>
        <taxon>Micrococcales</taxon>
        <taxon>Intrasporangiaceae</taxon>
        <taxon>Janibacter</taxon>
    </lineage>
</organism>
<dbReference type="GO" id="GO:0005886">
    <property type="term" value="C:plasma membrane"/>
    <property type="evidence" value="ECO:0007669"/>
    <property type="project" value="UniProtKB-SubCell"/>
</dbReference>
<accession>A0A852XHA3</accession>
<evidence type="ECO:0000256" key="3">
    <source>
        <dbReference type="ARBA" id="ARBA00022989"/>
    </source>
</evidence>
<dbReference type="InterPro" id="IPR036259">
    <property type="entry name" value="MFS_trans_sf"/>
</dbReference>
<keyword evidence="3 6" id="KW-1133">Transmembrane helix</keyword>
<feature type="transmembrane region" description="Helical" evidence="6">
    <location>
        <begin position="237"/>
        <end position="256"/>
    </location>
</feature>
<reference evidence="8 9" key="1">
    <citation type="submission" date="2020-07" db="EMBL/GenBank/DDBJ databases">
        <title>Sequencing the genomes of 1000 actinobacteria strains.</title>
        <authorList>
            <person name="Klenk H.-P."/>
        </authorList>
    </citation>
    <scope>NUCLEOTIDE SEQUENCE [LARGE SCALE GENOMIC DNA]</scope>
    <source>
        <strain evidence="8 9">DSM 24723</strain>
    </source>
</reference>
<name>A0A852XHA3_9MICO</name>
<keyword evidence="9" id="KW-1185">Reference proteome</keyword>
<feature type="transmembrane region" description="Helical" evidence="6">
    <location>
        <begin position="390"/>
        <end position="407"/>
    </location>
</feature>
<comment type="caution">
    <text evidence="8">The sequence shown here is derived from an EMBL/GenBank/DDBJ whole genome shotgun (WGS) entry which is preliminary data.</text>
</comment>
<feature type="transmembrane region" description="Helical" evidence="6">
    <location>
        <begin position="73"/>
        <end position="92"/>
    </location>
</feature>
<feature type="transmembrane region" description="Helical" evidence="6">
    <location>
        <begin position="98"/>
        <end position="121"/>
    </location>
</feature>
<evidence type="ECO:0000256" key="4">
    <source>
        <dbReference type="ARBA" id="ARBA00023136"/>
    </source>
</evidence>
<feature type="domain" description="Major facilitator superfamily (MFS) profile" evidence="7">
    <location>
        <begin position="7"/>
        <end position="414"/>
    </location>
</feature>
<dbReference type="EMBL" id="JACBZX010000001">
    <property type="protein sequence ID" value="NYG37781.1"/>
    <property type="molecule type" value="Genomic_DNA"/>
</dbReference>
<dbReference type="RefSeq" id="WP_343037079.1">
    <property type="nucleotide sequence ID" value="NZ_JACBZX010000001.1"/>
</dbReference>
<dbReference type="PANTHER" id="PTHR23527">
    <property type="entry name" value="BLL3282 PROTEIN"/>
    <property type="match status" value="1"/>
</dbReference>
<evidence type="ECO:0000313" key="9">
    <source>
        <dbReference type="Proteomes" id="UP000592181"/>
    </source>
</evidence>
<feature type="region of interest" description="Disordered" evidence="5">
    <location>
        <begin position="195"/>
        <end position="228"/>
    </location>
</feature>
<evidence type="ECO:0000256" key="5">
    <source>
        <dbReference type="SAM" id="MobiDB-lite"/>
    </source>
</evidence>
<feature type="transmembrane region" description="Helical" evidence="6">
    <location>
        <begin position="133"/>
        <end position="154"/>
    </location>
</feature>
<keyword evidence="4 6" id="KW-0472">Membrane</keyword>
<feature type="compositionally biased region" description="Low complexity" evidence="5">
    <location>
        <begin position="204"/>
        <end position="218"/>
    </location>
</feature>
<feature type="transmembrane region" description="Helical" evidence="6">
    <location>
        <begin position="268"/>
        <end position="287"/>
    </location>
</feature>
<sequence length="418" mass="42020">MSVWRARGMPALLTTTVAGFSGFAVLLPVAPLWAVRGGADEAGSGLVNGVLLLFTVLTQLFVPGLLRRFGWGPVLATGLVLMGLPALAHLASDALAPTLVLSAVRGVGFGVLTVTGSAAVAELVDPARRGAAVGAYGLAIAGPQVVLLPLGPWVAEHVSYAVVFALGALPLLGTVPALALGRVLATRADTDAEGVAHARSATDPAAGSSAGEAAAAGPTTGGLGRSGRSSTRATTIVLLRPMTLLLGVTIAGGAVLTFTPQMLPGELAVALALALMGATAAVSRWRMGAIADRLGAERFLWPLVLVTVASMVLLALAVDRGSTPLFLVSAALLGIAYGGLQNLTLVVAFAAVDRTRYGLASAVWNVGFDLGTGLGSVLVGALAVRLDFPGALLVTAALALVTLPLAVRRPRSGAPRRS</sequence>
<dbReference type="InterPro" id="IPR052952">
    <property type="entry name" value="MFS-Transporter"/>
</dbReference>
<gene>
    <name evidence="8" type="ORF">BJY28_002250</name>
</gene>
<feature type="transmembrane region" description="Helical" evidence="6">
    <location>
        <begin position="362"/>
        <end position="384"/>
    </location>
</feature>
<dbReference type="PANTHER" id="PTHR23527:SF1">
    <property type="entry name" value="BLL3282 PROTEIN"/>
    <property type="match status" value="1"/>
</dbReference>
<dbReference type="GO" id="GO:0022857">
    <property type="term" value="F:transmembrane transporter activity"/>
    <property type="evidence" value="ECO:0007669"/>
    <property type="project" value="InterPro"/>
</dbReference>
<proteinExistence type="predicted"/>
<protein>
    <submittedName>
        <fullName evidence="8">MFS family permease</fullName>
    </submittedName>
</protein>
<feature type="transmembrane region" description="Helical" evidence="6">
    <location>
        <begin position="299"/>
        <end position="318"/>
    </location>
</feature>
<dbReference type="Pfam" id="PF07690">
    <property type="entry name" value="MFS_1"/>
    <property type="match status" value="1"/>
</dbReference>
<dbReference type="PROSITE" id="PS50850">
    <property type="entry name" value="MFS"/>
    <property type="match status" value="1"/>
</dbReference>
<dbReference type="AlphaFoldDB" id="A0A852XHA3"/>
<dbReference type="Proteomes" id="UP000592181">
    <property type="component" value="Unassembled WGS sequence"/>
</dbReference>